<gene>
    <name evidence="2" type="ORF">H9Y04_19255</name>
</gene>
<sequence length="184" mass="20268">MSTDVDIEPALELLRRCGAEAMEHPGGTLLAHLLRVRQQLAAWGARPELQLAGLCHAFYGTDGFASALLPLERRAELVAAIGAEAEGIVYFYGACERATTYREPGAYRDRFTGEDRHPTPQEQRDFAELTAANELDLALVDEEFRRKHGAGLLELYTRMRPALSPAAWQACVEVLRGEGRTATA</sequence>
<dbReference type="InterPro" id="IPR049202">
    <property type="entry name" value="DUF6817"/>
</dbReference>
<proteinExistence type="predicted"/>
<dbReference type="RefSeq" id="WP_187815176.1">
    <property type="nucleotide sequence ID" value="NZ_JACTVJ010000008.1"/>
</dbReference>
<evidence type="ECO:0000259" key="1">
    <source>
        <dbReference type="Pfam" id="PF20680"/>
    </source>
</evidence>
<feature type="domain" description="DUF6817" evidence="1">
    <location>
        <begin position="13"/>
        <end position="97"/>
    </location>
</feature>
<dbReference type="Pfam" id="PF20680">
    <property type="entry name" value="DUF6817"/>
    <property type="match status" value="1"/>
</dbReference>
<comment type="caution">
    <text evidence="2">The sequence shown here is derived from an EMBL/GenBank/DDBJ whole genome shotgun (WGS) entry which is preliminary data.</text>
</comment>
<reference evidence="2 3" key="1">
    <citation type="submission" date="2020-08" db="EMBL/GenBank/DDBJ databases">
        <title>Genemic of Streptomyces polyaspartic.</title>
        <authorList>
            <person name="Liu W."/>
        </authorList>
    </citation>
    <scope>NUCLEOTIDE SEQUENCE [LARGE SCALE GENOMIC DNA]</scope>
    <source>
        <strain evidence="2 3">TRM66268-LWL</strain>
    </source>
</reference>
<organism evidence="2 3">
    <name type="scientific">Streptomyces polyasparticus</name>
    <dbReference type="NCBI Taxonomy" id="2767826"/>
    <lineage>
        <taxon>Bacteria</taxon>
        <taxon>Bacillati</taxon>
        <taxon>Actinomycetota</taxon>
        <taxon>Actinomycetes</taxon>
        <taxon>Kitasatosporales</taxon>
        <taxon>Streptomycetaceae</taxon>
        <taxon>Streptomyces</taxon>
    </lineage>
</organism>
<name>A0ABR7SIM4_9ACTN</name>
<dbReference type="EMBL" id="JACTVJ010000008">
    <property type="protein sequence ID" value="MBC9714699.1"/>
    <property type="molecule type" value="Genomic_DNA"/>
</dbReference>
<protein>
    <recommendedName>
        <fullName evidence="1">DUF6817 domain-containing protein</fullName>
    </recommendedName>
</protein>
<accession>A0ABR7SIM4</accession>
<evidence type="ECO:0000313" key="2">
    <source>
        <dbReference type="EMBL" id="MBC9714699.1"/>
    </source>
</evidence>
<evidence type="ECO:0000313" key="3">
    <source>
        <dbReference type="Proteomes" id="UP000642284"/>
    </source>
</evidence>
<dbReference type="Proteomes" id="UP000642284">
    <property type="component" value="Unassembled WGS sequence"/>
</dbReference>
<keyword evidence="3" id="KW-1185">Reference proteome</keyword>